<accession>A0A9W7A3V4</accession>
<evidence type="ECO:0000313" key="2">
    <source>
        <dbReference type="EMBL" id="GMH62183.1"/>
    </source>
</evidence>
<feature type="chain" id="PRO_5040854697" evidence="1">
    <location>
        <begin position="26"/>
        <end position="347"/>
    </location>
</feature>
<reference evidence="2" key="1">
    <citation type="submission" date="2022-07" db="EMBL/GenBank/DDBJ databases">
        <title>Genome analysis of Parmales, a sister group of diatoms, reveals the evolutionary specialization of diatoms from phago-mixotrophs to photoautotrophs.</title>
        <authorList>
            <person name="Ban H."/>
            <person name="Sato S."/>
            <person name="Yoshikawa S."/>
            <person name="Kazumasa Y."/>
            <person name="Nakamura Y."/>
            <person name="Ichinomiya M."/>
            <person name="Saitoh K."/>
            <person name="Sato N."/>
            <person name="Blanc-Mathieu R."/>
            <person name="Endo H."/>
            <person name="Kuwata A."/>
            <person name="Ogata H."/>
        </authorList>
    </citation>
    <scope>NUCLEOTIDE SEQUENCE</scope>
</reference>
<comment type="caution">
    <text evidence="2">The sequence shown here is derived from an EMBL/GenBank/DDBJ whole genome shotgun (WGS) entry which is preliminary data.</text>
</comment>
<dbReference type="AlphaFoldDB" id="A0A9W7A3V4"/>
<keyword evidence="3" id="KW-1185">Reference proteome</keyword>
<name>A0A9W7A3V4_9STRA</name>
<feature type="signal peptide" evidence="1">
    <location>
        <begin position="1"/>
        <end position="25"/>
    </location>
</feature>
<gene>
    <name evidence="2" type="ORF">TrRE_jg5062</name>
</gene>
<dbReference type="Proteomes" id="UP001165082">
    <property type="component" value="Unassembled WGS sequence"/>
</dbReference>
<keyword evidence="1" id="KW-0732">Signal</keyword>
<organism evidence="2 3">
    <name type="scientific">Triparma retinervis</name>
    <dbReference type="NCBI Taxonomy" id="2557542"/>
    <lineage>
        <taxon>Eukaryota</taxon>
        <taxon>Sar</taxon>
        <taxon>Stramenopiles</taxon>
        <taxon>Ochrophyta</taxon>
        <taxon>Bolidophyceae</taxon>
        <taxon>Parmales</taxon>
        <taxon>Triparmaceae</taxon>
        <taxon>Triparma</taxon>
    </lineage>
</organism>
<dbReference type="OrthoDB" id="230186at2759"/>
<proteinExistence type="predicted"/>
<sequence>MVSKRTIAGGFFSFLSLATLVKIDSDTLSFFTGTEGYLRSQGANNARHGKGALMQTAVNDSLFVLTISTQTNNTPTGKYSPWELESARGHCKPPSGMPDRCCLGSSSSGGQITWGAHHEHCASKLTIYEGLPSYDPQAISTILEALSSSGTTLAFTGDSLMYQQATAFECELLRQHYEIAHTSLKKREKRKWRIGIGSVNEWTVKVDEAEAEVLYFLQYRYNDTSWKDMEEIMRRAKLVVINFGVHWLIKDEYEASMRQLFEFLNEGNYLGTHQIVWRETFSQHFENEGGEWAKELKLKSSPMSAYSFAWTAPIPVAGAAETFLPTNLALFSSPFSSLVAVMILGMV</sequence>
<evidence type="ECO:0000313" key="3">
    <source>
        <dbReference type="Proteomes" id="UP001165082"/>
    </source>
</evidence>
<evidence type="ECO:0000256" key="1">
    <source>
        <dbReference type="SAM" id="SignalP"/>
    </source>
</evidence>
<protein>
    <submittedName>
        <fullName evidence="2">Uncharacterized protein</fullName>
    </submittedName>
</protein>
<dbReference type="EMBL" id="BRXZ01001095">
    <property type="protein sequence ID" value="GMH62183.1"/>
    <property type="molecule type" value="Genomic_DNA"/>
</dbReference>